<evidence type="ECO:0000256" key="7">
    <source>
        <dbReference type="ARBA" id="ARBA00023065"/>
    </source>
</evidence>
<feature type="transmembrane region" description="Helical" evidence="10">
    <location>
        <begin position="628"/>
        <end position="646"/>
    </location>
</feature>
<evidence type="ECO:0000256" key="10">
    <source>
        <dbReference type="SAM" id="Phobius"/>
    </source>
</evidence>
<evidence type="ECO:0000256" key="3">
    <source>
        <dbReference type="ARBA" id="ARBA00022449"/>
    </source>
</evidence>
<dbReference type="PANTHER" id="PTHR16254:SF14">
    <property type="entry name" value="TRANSMEMBRANE AND COILED-COIL DOMAIN-CONTAINING PROTEIN 3"/>
    <property type="match status" value="1"/>
</dbReference>
<evidence type="ECO:0000259" key="12">
    <source>
        <dbReference type="Pfam" id="PF00999"/>
    </source>
</evidence>
<dbReference type="InterPro" id="IPR006153">
    <property type="entry name" value="Cation/H_exchanger_TM"/>
</dbReference>
<feature type="domain" description="Cation/H+ exchanger transmembrane" evidence="12">
    <location>
        <begin position="278"/>
        <end position="677"/>
    </location>
</feature>
<evidence type="ECO:0000256" key="8">
    <source>
        <dbReference type="ARBA" id="ARBA00023136"/>
    </source>
</evidence>
<evidence type="ECO:0000256" key="1">
    <source>
        <dbReference type="ARBA" id="ARBA00004141"/>
    </source>
</evidence>
<feature type="transmembrane region" description="Helical" evidence="10">
    <location>
        <begin position="596"/>
        <end position="616"/>
    </location>
</feature>
<dbReference type="InterPro" id="IPR038770">
    <property type="entry name" value="Na+/solute_symporter_sf"/>
</dbReference>
<gene>
    <name evidence="13" type="ORF">PEVE_00025414</name>
</gene>
<feature type="transmembrane region" description="Helical" evidence="10">
    <location>
        <begin position="572"/>
        <end position="590"/>
    </location>
</feature>
<feature type="region of interest" description="Disordered" evidence="9">
    <location>
        <begin position="214"/>
        <end position="238"/>
    </location>
</feature>
<proteinExistence type="predicted"/>
<evidence type="ECO:0000256" key="4">
    <source>
        <dbReference type="ARBA" id="ARBA00022692"/>
    </source>
</evidence>
<evidence type="ECO:0000256" key="5">
    <source>
        <dbReference type="ARBA" id="ARBA00022729"/>
    </source>
</evidence>
<evidence type="ECO:0000256" key="6">
    <source>
        <dbReference type="ARBA" id="ARBA00022989"/>
    </source>
</evidence>
<keyword evidence="14" id="KW-1185">Reference proteome</keyword>
<dbReference type="EMBL" id="CALNXI010000342">
    <property type="protein sequence ID" value="CAH3025223.1"/>
    <property type="molecule type" value="Genomic_DNA"/>
</dbReference>
<keyword evidence="6 10" id="KW-1133">Transmembrane helix</keyword>
<keyword evidence="8 10" id="KW-0472">Membrane</keyword>
<keyword evidence="7" id="KW-0406">Ion transport</keyword>
<keyword evidence="3" id="KW-0050">Antiport</keyword>
<keyword evidence="4 10" id="KW-0812">Transmembrane</keyword>
<keyword evidence="2" id="KW-0813">Transport</keyword>
<evidence type="ECO:0000313" key="14">
    <source>
        <dbReference type="Proteomes" id="UP001159427"/>
    </source>
</evidence>
<dbReference type="PANTHER" id="PTHR16254">
    <property type="entry name" value="POTASSIUM/PROTON ANTIPORTER-RELATED"/>
    <property type="match status" value="1"/>
</dbReference>
<comment type="subcellular location">
    <subcellularLocation>
        <location evidence="1">Membrane</location>
        <topology evidence="1">Multi-pass membrane protein</topology>
    </subcellularLocation>
</comment>
<feature type="transmembrane region" description="Helical" evidence="10">
    <location>
        <begin position="480"/>
        <end position="499"/>
    </location>
</feature>
<evidence type="ECO:0000313" key="13">
    <source>
        <dbReference type="EMBL" id="CAH3025223.1"/>
    </source>
</evidence>
<organism evidence="13 14">
    <name type="scientific">Porites evermanni</name>
    <dbReference type="NCBI Taxonomy" id="104178"/>
    <lineage>
        <taxon>Eukaryota</taxon>
        <taxon>Metazoa</taxon>
        <taxon>Cnidaria</taxon>
        <taxon>Anthozoa</taxon>
        <taxon>Hexacorallia</taxon>
        <taxon>Scleractinia</taxon>
        <taxon>Fungiina</taxon>
        <taxon>Poritidae</taxon>
        <taxon>Porites</taxon>
    </lineage>
</organism>
<feature type="transmembrane region" description="Helical" evidence="10">
    <location>
        <begin position="658"/>
        <end position="677"/>
    </location>
</feature>
<feature type="transmembrane region" description="Helical" evidence="10">
    <location>
        <begin position="418"/>
        <end position="442"/>
    </location>
</feature>
<dbReference type="Proteomes" id="UP001159427">
    <property type="component" value="Unassembled WGS sequence"/>
</dbReference>
<comment type="caution">
    <text evidence="13">The sequence shown here is derived from an EMBL/GenBank/DDBJ whole genome shotgun (WGS) entry which is preliminary data.</text>
</comment>
<feature type="chain" id="PRO_5047002957" description="Cation/H+ exchanger transmembrane domain-containing protein" evidence="11">
    <location>
        <begin position="26"/>
        <end position="706"/>
    </location>
</feature>
<dbReference type="Gene3D" id="1.20.1530.20">
    <property type="match status" value="1"/>
</dbReference>
<dbReference type="InterPro" id="IPR045158">
    <property type="entry name" value="KEA4/5/6-like"/>
</dbReference>
<feature type="transmembrane region" description="Helical" evidence="10">
    <location>
        <begin position="317"/>
        <end position="336"/>
    </location>
</feature>
<reference evidence="13 14" key="1">
    <citation type="submission" date="2022-05" db="EMBL/GenBank/DDBJ databases">
        <authorList>
            <consortium name="Genoscope - CEA"/>
            <person name="William W."/>
        </authorList>
    </citation>
    <scope>NUCLEOTIDE SEQUENCE [LARGE SCALE GENOMIC DNA]</scope>
</reference>
<protein>
    <recommendedName>
        <fullName evidence="12">Cation/H+ exchanger transmembrane domain-containing protein</fullName>
    </recommendedName>
</protein>
<feature type="transmembrane region" description="Helical" evidence="10">
    <location>
        <begin position="519"/>
        <end position="551"/>
    </location>
</feature>
<keyword evidence="5 11" id="KW-0732">Signal</keyword>
<dbReference type="Pfam" id="PF00999">
    <property type="entry name" value="Na_H_Exchanger"/>
    <property type="match status" value="1"/>
</dbReference>
<sequence length="706" mass="78017">MHLVCDQLGTFFLLVGMLSLKTSRGNPGKGNFAAVSKDDLTRWNQMTCQSVSHLFKMKERVVNKLSNLLSSNSKNKPAKLTSDQIQTITTFRNELNVTERVVFDSLNGLRRLLQEDYKSVVHMKEAIKQRLDALKVLALQQEDQFNAISEAERAYITASKHADVQSNRTRIEKIIGGILDDVSFAADKLEDELDEKTFEKTRNAKGASIEAVVRLKNEEEPDDDSNPNKTSLTEPGEENDMSILVDSQNNQFVLSKAKDATVPHEDLHFIKDIIFILLLSFVGSCVCSLIHLPTMFAFVISGMLLGPSGANMIKSVVQVETLGEFGVFFILFAVGLEFSPDRIKKVWKVAVGGSSLIMALMIVFGILWGLCFGILPRQSAFVAACLSLSSTPLVAKFVESKDDDHNAKEHTNGNGDYTSSLLGILVMQDVHLGLLVALLPAIAGRKGVAPSKGNTGVVHNILNGLENESDSAEFICTLRMLFEVALSFAGLLAVCFLFSKLTRPLFRLLQGSVSKELLTLATISTAFSLLMLSEHLGISMELGCFMAGVVLSSNGEHLVHQVNELLEPLRDFFACLFFASIGLHVFPTFVLTEFPLVLTLTLGVVSVKFIVSVLVLRLFLCETRTTKYIVAAGLAQVSEFSFVLGSRARRFHLISREVYLIILSVTTISLLLAPLLWRISLWRFGGRKIWRSANSERTNKRTARTV</sequence>
<feature type="signal peptide" evidence="11">
    <location>
        <begin position="1"/>
        <end position="25"/>
    </location>
</feature>
<accession>A0ABN8M6X1</accession>
<feature type="transmembrane region" description="Helical" evidence="10">
    <location>
        <begin position="356"/>
        <end position="375"/>
    </location>
</feature>
<evidence type="ECO:0000256" key="9">
    <source>
        <dbReference type="SAM" id="MobiDB-lite"/>
    </source>
</evidence>
<evidence type="ECO:0000256" key="2">
    <source>
        <dbReference type="ARBA" id="ARBA00022448"/>
    </source>
</evidence>
<feature type="transmembrane region" description="Helical" evidence="10">
    <location>
        <begin position="273"/>
        <end position="305"/>
    </location>
</feature>
<name>A0ABN8M6X1_9CNID</name>
<evidence type="ECO:0000256" key="11">
    <source>
        <dbReference type="SAM" id="SignalP"/>
    </source>
</evidence>